<evidence type="ECO:0000259" key="3">
    <source>
        <dbReference type="PROSITE" id="PS50011"/>
    </source>
</evidence>
<dbReference type="InterPro" id="IPR050154">
    <property type="entry name" value="UbiB_kinase"/>
</dbReference>
<dbReference type="Proteomes" id="UP001371224">
    <property type="component" value="Unassembled WGS sequence"/>
</dbReference>
<keyword evidence="4" id="KW-0418">Kinase</keyword>
<accession>A0ABU8LAU2</accession>
<dbReference type="PANTHER" id="PTHR10566:SF113">
    <property type="entry name" value="PROTEIN ACTIVITY OF BC1 COMPLEX KINASE 7, CHLOROPLASTIC"/>
    <property type="match status" value="1"/>
</dbReference>
<feature type="transmembrane region" description="Helical" evidence="2">
    <location>
        <begin position="523"/>
        <end position="541"/>
    </location>
</feature>
<evidence type="ECO:0000313" key="4">
    <source>
        <dbReference type="EMBL" id="MEJ1087701.1"/>
    </source>
</evidence>
<protein>
    <submittedName>
        <fullName evidence="4">AarF/ABC1/UbiB kinase family protein</fullName>
    </submittedName>
</protein>
<dbReference type="PANTHER" id="PTHR10566">
    <property type="entry name" value="CHAPERONE-ACTIVITY OF BC1 COMPLEX CABC1 -RELATED"/>
    <property type="match status" value="1"/>
</dbReference>
<dbReference type="InterPro" id="IPR004147">
    <property type="entry name" value="ABC1_dom"/>
</dbReference>
<dbReference type="InterPro" id="IPR011009">
    <property type="entry name" value="Kinase-like_dom_sf"/>
</dbReference>
<dbReference type="Pfam" id="PF03109">
    <property type="entry name" value="ABC1"/>
    <property type="match status" value="1"/>
</dbReference>
<keyword evidence="5" id="KW-1185">Reference proteome</keyword>
<comment type="similarity">
    <text evidence="1">Belongs to the protein kinase superfamily. ADCK protein kinase family.</text>
</comment>
<keyword evidence="2" id="KW-1133">Transmembrane helix</keyword>
<comment type="caution">
    <text evidence="4">The sequence shown here is derived from an EMBL/GenBank/DDBJ whole genome shotgun (WGS) entry which is preliminary data.</text>
</comment>
<dbReference type="GO" id="GO:0016301">
    <property type="term" value="F:kinase activity"/>
    <property type="evidence" value="ECO:0007669"/>
    <property type="project" value="UniProtKB-KW"/>
</dbReference>
<dbReference type="RefSeq" id="WP_337331362.1">
    <property type="nucleotide sequence ID" value="NZ_JBBDGM010000003.1"/>
</dbReference>
<evidence type="ECO:0000256" key="1">
    <source>
        <dbReference type="ARBA" id="ARBA00009670"/>
    </source>
</evidence>
<keyword evidence="2" id="KW-0472">Membrane</keyword>
<feature type="domain" description="Protein kinase" evidence="3">
    <location>
        <begin position="121"/>
        <end position="453"/>
    </location>
</feature>
<dbReference type="SUPFAM" id="SSF56112">
    <property type="entry name" value="Protein kinase-like (PK-like)"/>
    <property type="match status" value="1"/>
</dbReference>
<proteinExistence type="inferred from homology"/>
<reference evidence="4 5" key="1">
    <citation type="submission" date="2024-02" db="EMBL/GenBank/DDBJ databases">
        <authorList>
            <person name="Saticioglu I.B."/>
        </authorList>
    </citation>
    <scope>NUCLEOTIDE SEQUENCE [LARGE SCALE GENOMIC DNA]</scope>
    <source>
        <strain evidence="4 5">Mu-80</strain>
    </source>
</reference>
<evidence type="ECO:0000256" key="2">
    <source>
        <dbReference type="SAM" id="Phobius"/>
    </source>
</evidence>
<keyword evidence="2" id="KW-0812">Transmembrane</keyword>
<dbReference type="InterPro" id="IPR000719">
    <property type="entry name" value="Prot_kinase_dom"/>
</dbReference>
<sequence>MSTHRPRYQFIAETLARHSLGFLAGVTGVDRFIPFHKGAFGHGRRDEPYLTPEHVRLTLEELGPTFIKLGQLLSTRPDLVPPAYADELAKLQDDAPPVPVDEIRDAIRQELGAEPEELFSRFDAEPLAAASIGQAHTARLHDGTEVVVKVRRPGVVARIEEDLDILRNLAATASRRWEAARAYDLPGVAQEFAASLRRELDYLQEGRNAERFAENFAGTDVAIPRVFWDTTTSRVLTLERMAGIKIDDLPALDAADIDRQRLARRGADTVLKMIFDDRFFHADPHPGNMFVQADGTLALIDFGMVGEVDEQLQERLTDFLVGFTRGDPEELASALVRLSVGGDRVDEDALRAALVPFVALYHGRPLGEIRMGDLITQLFTLLREHHLRLPAEMAALFRVLVMAEGMGVRLDPAFDLQEALTPYAERLMRERMTLSAIVRRLAGSSIDTAQLLLDLPGGLRGLLKMLDSRGVEVHLRATELEPLMGRAERIGNRLVAGMVTAALIGGIGELVAGERRWRSWEGALLGAGVSAVSVLGGYLLLTARRRRG</sequence>
<organism evidence="4 5">
    <name type="scientific">Microbacterium bandirmense</name>
    <dbReference type="NCBI Taxonomy" id="3122050"/>
    <lineage>
        <taxon>Bacteria</taxon>
        <taxon>Bacillati</taxon>
        <taxon>Actinomycetota</taxon>
        <taxon>Actinomycetes</taxon>
        <taxon>Micrococcales</taxon>
        <taxon>Microbacteriaceae</taxon>
        <taxon>Microbacterium</taxon>
    </lineage>
</organism>
<dbReference type="EMBL" id="JBBDGM010000003">
    <property type="protein sequence ID" value="MEJ1087701.1"/>
    <property type="molecule type" value="Genomic_DNA"/>
</dbReference>
<dbReference type="CDD" id="cd05121">
    <property type="entry name" value="ABC1_ADCK3-like"/>
    <property type="match status" value="1"/>
</dbReference>
<dbReference type="PROSITE" id="PS50011">
    <property type="entry name" value="PROTEIN_KINASE_DOM"/>
    <property type="match status" value="1"/>
</dbReference>
<evidence type="ECO:0000313" key="5">
    <source>
        <dbReference type="Proteomes" id="UP001371224"/>
    </source>
</evidence>
<name>A0ABU8LAU2_9MICO</name>
<gene>
    <name evidence="4" type="ORF">WDU99_05160</name>
</gene>
<feature type="transmembrane region" description="Helical" evidence="2">
    <location>
        <begin position="494"/>
        <end position="511"/>
    </location>
</feature>
<keyword evidence="4" id="KW-0808">Transferase</keyword>